<dbReference type="InterPro" id="IPR027417">
    <property type="entry name" value="P-loop_NTPase"/>
</dbReference>
<protein>
    <submittedName>
        <fullName evidence="1">ABC transporter ATP-binding protein</fullName>
    </submittedName>
</protein>
<dbReference type="AlphaFoldDB" id="A0A7C3KG57"/>
<sequence>MQNLEKHVDRVLVLDNGVLIEQGSHEELPRQKGAYWMLCQQQQAAVYSSRLTLVLVYLNNLSTEEF</sequence>
<gene>
    <name evidence="1" type="ORF">ENR64_21165</name>
</gene>
<dbReference type="SUPFAM" id="SSF52540">
    <property type="entry name" value="P-loop containing nucleoside triphosphate hydrolases"/>
    <property type="match status" value="1"/>
</dbReference>
<proteinExistence type="predicted"/>
<reference evidence="1" key="1">
    <citation type="journal article" date="2020" name="mSystems">
        <title>Genome- and Community-Level Interaction Insights into Carbon Utilization and Element Cycling Functions of Hydrothermarchaeota in Hydrothermal Sediment.</title>
        <authorList>
            <person name="Zhou Z."/>
            <person name="Liu Y."/>
            <person name="Xu W."/>
            <person name="Pan J."/>
            <person name="Luo Z.H."/>
            <person name="Li M."/>
        </authorList>
    </citation>
    <scope>NUCLEOTIDE SEQUENCE [LARGE SCALE GENOMIC DNA]</scope>
    <source>
        <strain evidence="1">SpSt-418</strain>
    </source>
</reference>
<dbReference type="GO" id="GO:0005524">
    <property type="term" value="F:ATP binding"/>
    <property type="evidence" value="ECO:0007669"/>
    <property type="project" value="UniProtKB-KW"/>
</dbReference>
<dbReference type="Gene3D" id="3.40.50.300">
    <property type="entry name" value="P-loop containing nucleotide triphosphate hydrolases"/>
    <property type="match status" value="1"/>
</dbReference>
<organism evidence="1">
    <name type="scientific">Oscillatoriales cyanobacterium SpSt-418</name>
    <dbReference type="NCBI Taxonomy" id="2282169"/>
    <lineage>
        <taxon>Bacteria</taxon>
        <taxon>Bacillati</taxon>
        <taxon>Cyanobacteriota</taxon>
        <taxon>Cyanophyceae</taxon>
        <taxon>Oscillatoriophycideae</taxon>
        <taxon>Oscillatoriales</taxon>
    </lineage>
</organism>
<comment type="caution">
    <text evidence="1">The sequence shown here is derived from an EMBL/GenBank/DDBJ whole genome shotgun (WGS) entry which is preliminary data.</text>
</comment>
<name>A0A7C3KG57_9CYAN</name>
<keyword evidence="1" id="KW-0067">ATP-binding</keyword>
<evidence type="ECO:0000313" key="1">
    <source>
        <dbReference type="EMBL" id="HFN00205.1"/>
    </source>
</evidence>
<keyword evidence="1" id="KW-0547">Nucleotide-binding</keyword>
<accession>A0A7C3KG57</accession>
<dbReference type="EMBL" id="DSRU01000304">
    <property type="protein sequence ID" value="HFN00205.1"/>
    <property type="molecule type" value="Genomic_DNA"/>
</dbReference>